<evidence type="ECO:0000313" key="1">
    <source>
        <dbReference type="EMBL" id="KAJ7651903.1"/>
    </source>
</evidence>
<evidence type="ECO:0000313" key="2">
    <source>
        <dbReference type="Proteomes" id="UP001221757"/>
    </source>
</evidence>
<organism evidence="1 2">
    <name type="scientific">Mycena rosella</name>
    <name type="common">Pink bonnet</name>
    <name type="synonym">Agaricus rosellus</name>
    <dbReference type="NCBI Taxonomy" id="1033263"/>
    <lineage>
        <taxon>Eukaryota</taxon>
        <taxon>Fungi</taxon>
        <taxon>Dikarya</taxon>
        <taxon>Basidiomycota</taxon>
        <taxon>Agaricomycotina</taxon>
        <taxon>Agaricomycetes</taxon>
        <taxon>Agaricomycetidae</taxon>
        <taxon>Agaricales</taxon>
        <taxon>Marasmiineae</taxon>
        <taxon>Mycenaceae</taxon>
        <taxon>Mycena</taxon>
    </lineage>
</organism>
<dbReference type="EMBL" id="JARKIE010000353">
    <property type="protein sequence ID" value="KAJ7651903.1"/>
    <property type="molecule type" value="Genomic_DNA"/>
</dbReference>
<reference evidence="1" key="1">
    <citation type="submission" date="2023-03" db="EMBL/GenBank/DDBJ databases">
        <title>Massive genome expansion in bonnet fungi (Mycena s.s.) driven by repeated elements and novel gene families across ecological guilds.</title>
        <authorList>
            <consortium name="Lawrence Berkeley National Laboratory"/>
            <person name="Harder C.B."/>
            <person name="Miyauchi S."/>
            <person name="Viragh M."/>
            <person name="Kuo A."/>
            <person name="Thoen E."/>
            <person name="Andreopoulos B."/>
            <person name="Lu D."/>
            <person name="Skrede I."/>
            <person name="Drula E."/>
            <person name="Henrissat B."/>
            <person name="Morin E."/>
            <person name="Kohler A."/>
            <person name="Barry K."/>
            <person name="LaButti K."/>
            <person name="Morin E."/>
            <person name="Salamov A."/>
            <person name="Lipzen A."/>
            <person name="Mereny Z."/>
            <person name="Hegedus B."/>
            <person name="Baldrian P."/>
            <person name="Stursova M."/>
            <person name="Weitz H."/>
            <person name="Taylor A."/>
            <person name="Grigoriev I.V."/>
            <person name="Nagy L.G."/>
            <person name="Martin F."/>
            <person name="Kauserud H."/>
        </authorList>
    </citation>
    <scope>NUCLEOTIDE SEQUENCE</scope>
    <source>
        <strain evidence="1">CBHHK067</strain>
    </source>
</reference>
<accession>A0AAD7CLJ9</accession>
<keyword evidence="2" id="KW-1185">Reference proteome</keyword>
<dbReference type="AlphaFoldDB" id="A0AAD7CLJ9"/>
<protein>
    <submittedName>
        <fullName evidence="1">Uncharacterized protein</fullName>
    </submittedName>
</protein>
<proteinExistence type="predicted"/>
<sequence length="198" mass="21576">MYVGGRPYSILKIAGAKVKVQWELDESYKKCQRHAGDQMVAQGAGVRSAWGALGASWIMSDGGAKQPRIMSDGGARQPRYGIRFKRTGQASEAHVAHYVHLGSRLMAGQAAPVQDQIPVHGGCQQRTWRIGIMSDGRARQPRYGIRLKRTGKASGAHVAHCVHLGSCMMAGQACNHTTHIVISFVGWCTSRRREARVG</sequence>
<gene>
    <name evidence="1" type="ORF">B0H17DRAFT_1147499</name>
</gene>
<dbReference type="Proteomes" id="UP001221757">
    <property type="component" value="Unassembled WGS sequence"/>
</dbReference>
<name>A0AAD7CLJ9_MYCRO</name>
<comment type="caution">
    <text evidence="1">The sequence shown here is derived from an EMBL/GenBank/DDBJ whole genome shotgun (WGS) entry which is preliminary data.</text>
</comment>